<keyword evidence="2" id="KW-1185">Reference proteome</keyword>
<dbReference type="PANTHER" id="PTHR31912:SF34">
    <property type="entry name" value="NOTOCHORD-RELATED PROTEIN"/>
    <property type="match status" value="1"/>
</dbReference>
<dbReference type="STRING" id="27349.A0A0L6UY06"/>
<accession>A0A0L6UY06</accession>
<reference evidence="1 2" key="1">
    <citation type="submission" date="2015-08" db="EMBL/GenBank/DDBJ databases">
        <title>Next Generation Sequencing and Analysis of the Genome of Puccinia sorghi L Schw, the Causal Agent of Maize Common Rust.</title>
        <authorList>
            <person name="Rochi L."/>
            <person name="Burguener G."/>
            <person name="Darino M."/>
            <person name="Turjanski A."/>
            <person name="Kreff E."/>
            <person name="Dieguez M.J."/>
            <person name="Sacco F."/>
        </authorList>
    </citation>
    <scope>NUCLEOTIDE SEQUENCE [LARGE SCALE GENOMIC DNA]</scope>
    <source>
        <strain evidence="1 2">RO10H11247</strain>
    </source>
</reference>
<sequence length="293" mass="33881">MILNFILGFDGCNDPLVEVLPVFLLGAIKRLPHLISSWESFKKESLDLAELNGIYFVKHFKSLVGKHFKKAIQMIHFVYYQFMDAAQRELWSSLCHLAPYVYQTSIPNLEEYLKELSQKLDIFLHHVIKMSAKWVNKPKFHISFNCLILLEDLVHPIFATEKFESYNSVWQKASVLSNSHRAGRDLAITFAKYECMQAVLSGATLYNNDTKSYFQPSSNITVNMFQAPIIQQSMGYNKYIDTLKIYPQQTHKKLDSASKLPNPQNLQDIYPTKIILQIHSLIIEPKNTTRTTQ</sequence>
<proteinExistence type="predicted"/>
<dbReference type="Proteomes" id="UP000037035">
    <property type="component" value="Unassembled WGS sequence"/>
</dbReference>
<name>A0A0L6UY06_9BASI</name>
<evidence type="ECO:0000313" key="2">
    <source>
        <dbReference type="Proteomes" id="UP000037035"/>
    </source>
</evidence>
<gene>
    <name evidence="1" type="ORF">VP01_3458g3</name>
</gene>
<dbReference type="EMBL" id="LAVV01008455">
    <property type="protein sequence ID" value="KNZ52760.1"/>
    <property type="molecule type" value="Genomic_DNA"/>
</dbReference>
<organism evidence="1 2">
    <name type="scientific">Puccinia sorghi</name>
    <dbReference type="NCBI Taxonomy" id="27349"/>
    <lineage>
        <taxon>Eukaryota</taxon>
        <taxon>Fungi</taxon>
        <taxon>Dikarya</taxon>
        <taxon>Basidiomycota</taxon>
        <taxon>Pucciniomycotina</taxon>
        <taxon>Pucciniomycetes</taxon>
        <taxon>Pucciniales</taxon>
        <taxon>Pucciniaceae</taxon>
        <taxon>Puccinia</taxon>
    </lineage>
</organism>
<dbReference type="OrthoDB" id="2506088at2759"/>
<evidence type="ECO:0000313" key="1">
    <source>
        <dbReference type="EMBL" id="KNZ52760.1"/>
    </source>
</evidence>
<dbReference type="VEuPathDB" id="FungiDB:VP01_3458g3"/>
<protein>
    <submittedName>
        <fullName evidence="1">Uncharacterized protein</fullName>
    </submittedName>
</protein>
<comment type="caution">
    <text evidence="1">The sequence shown here is derived from an EMBL/GenBank/DDBJ whole genome shotgun (WGS) entry which is preliminary data.</text>
</comment>
<dbReference type="PANTHER" id="PTHR31912">
    <property type="entry name" value="IP13529P"/>
    <property type="match status" value="1"/>
</dbReference>
<dbReference type="AlphaFoldDB" id="A0A0L6UY06"/>